<dbReference type="VEuPathDB" id="FungiDB:CNBG_0811"/>
<dbReference type="Proteomes" id="UP000029445">
    <property type="component" value="Chromosome 2"/>
</dbReference>
<evidence type="ECO:0000313" key="2">
    <source>
        <dbReference type="EMBL" id="KGB74973.2"/>
    </source>
</evidence>
<gene>
    <name evidence="2" type="ORF">CNBG_0811</name>
</gene>
<protein>
    <submittedName>
        <fullName evidence="2">Uncharacterized protein</fullName>
    </submittedName>
</protein>
<dbReference type="GeneID" id="88177028"/>
<dbReference type="OMA" id="CRPNISK"/>
<dbReference type="STRING" id="294750.A0A095EBU0"/>
<dbReference type="OrthoDB" id="185373at2759"/>
<reference evidence="2 3" key="2">
    <citation type="journal article" date="2018" name="Proc. Natl. Acad. Sci.">
        <title>RNAi is a critical determinant of centromere evolution in closely related fungi.</title>
        <authorList>
            <person name="Yadav V."/>
            <person name="Sun S."/>
            <person name="Billmyre R.B."/>
            <person name="Thimmappa B.C."/>
            <person name="Shea T."/>
            <person name="Lintner R."/>
            <person name="Bakkeren G."/>
            <person name="Cuomo C.A."/>
            <person name="Heitman J."/>
            <person name="Sanyal K."/>
        </authorList>
    </citation>
    <scope>NUCLEOTIDE SEQUENCE [LARGE SCALE GENOMIC DNA]</scope>
    <source>
        <strain evidence="2 3">R265</strain>
    </source>
</reference>
<dbReference type="HOGENOM" id="CLU_327054_0_0_1"/>
<dbReference type="AlphaFoldDB" id="A0A095EBU0"/>
<dbReference type="InterPro" id="IPR002885">
    <property type="entry name" value="PPR_rpt"/>
</dbReference>
<dbReference type="KEGG" id="cdeu:CNBG_0811"/>
<sequence>MSNKVTGLTCLSSVLRNKRPKIPPLLGKSQPLVSSIPLPDGPGCSRWLSCSCCRPNISKRTFFTSNHLSDACVVLPPVAKGAERLSPEEEQRPIHFMPDTPVATPHLPLPPTLPYSPNSHPFQRHLSILSLSLLSPDIDKSWLVYTAIHPLLHRHLPDETFRALLTKQASHGDEKEAWKRVRELLLLSKRCEMDLEEIGKENLEKCLSLGLDLALRAGKTDPKTVKLLRKLWKGLASLSSNLGAIPLHLRQDWLNLQAILIDFRQNHETRAWRLNRQSPMEETILEMVERSGLGGLGPTVGRILLRMRGGSEEGLKQSLRLLAWSVNKKAEVKMENVVKVMTRLGALWNTEGQDGMRILQLEIDTILKEVEALPGSPAAELFGQALRIVEGKINLLKNTLSSLDDRRLDYESLTRKGFELCAKAKRVKENEILPIVNATLRLLEIALQYPEDDPLPLITSISKTLHQLLRSPLSPCISSPIVRLTQLILQARMLPALPSHVVVPLFRLIVAALPSDDAYILSRKVYEFARTANPPFTWSESNTKLWRSLFQSALSHDRKHLHFASRLYTDYISDGLSVRCADALLMIRSIGSKPSPSRPILLERHIKDYLWFAYGRRPALVKAVVQGLTSVGVRDSELALNLAQRLSLDEELQPLVILMIIGQLARSSLPSHRQKCFALLHQLSSTAHPEETKWAYNTVLSYLVSSALPFPQHGKTIHEEIMPLVLSVYKNMIDRGITPDGRTAGTIIRMLTDHGLIDEALSVFGSCLDRGLAPKSHAIGRMMVRLALARRFEEALQVESRWREATTGKNSHKKIKAYDKGVIGARLLVDMMMGKSVDLDAAARKGWEGNKEFLEFLETLKPKQDGAKEEAIRIDAVEKR</sequence>
<keyword evidence="3" id="KW-1185">Reference proteome</keyword>
<feature type="repeat" description="PPR" evidence="1">
    <location>
        <begin position="740"/>
        <end position="774"/>
    </location>
</feature>
<organism evidence="2 3">
    <name type="scientific">Cryptococcus deuterogattii (strain R265)</name>
    <name type="common">Cryptococcus gattii VGII (strain R265)</name>
    <dbReference type="NCBI Taxonomy" id="294750"/>
    <lineage>
        <taxon>Eukaryota</taxon>
        <taxon>Fungi</taxon>
        <taxon>Dikarya</taxon>
        <taxon>Basidiomycota</taxon>
        <taxon>Agaricomycotina</taxon>
        <taxon>Tremellomycetes</taxon>
        <taxon>Tremellales</taxon>
        <taxon>Cryptococcaceae</taxon>
        <taxon>Cryptococcus</taxon>
        <taxon>Cryptococcus gattii species complex</taxon>
    </lineage>
</organism>
<dbReference type="Gene3D" id="1.25.40.10">
    <property type="entry name" value="Tetratricopeptide repeat domain"/>
    <property type="match status" value="1"/>
</dbReference>
<dbReference type="EMBL" id="CP025760">
    <property type="protein sequence ID" value="KGB74973.2"/>
    <property type="molecule type" value="Genomic_DNA"/>
</dbReference>
<evidence type="ECO:0000256" key="1">
    <source>
        <dbReference type="PROSITE-ProRule" id="PRU00708"/>
    </source>
</evidence>
<proteinExistence type="predicted"/>
<dbReference type="InterPro" id="IPR011990">
    <property type="entry name" value="TPR-like_helical_dom_sf"/>
</dbReference>
<dbReference type="RefSeq" id="XP_062880944.1">
    <property type="nucleotide sequence ID" value="XM_063024874.1"/>
</dbReference>
<reference evidence="2 3" key="1">
    <citation type="journal article" date="2011" name="MBio">
        <title>Genome variation in Cryptococcus gattii, an emerging pathogen of immunocompetent hosts.</title>
        <authorList>
            <person name="D'Souza C.A."/>
            <person name="Kronstad J.W."/>
            <person name="Taylor G."/>
            <person name="Warren R."/>
            <person name="Yuen M."/>
            <person name="Hu G."/>
            <person name="Jung W.H."/>
            <person name="Sham A."/>
            <person name="Kidd S.E."/>
            <person name="Tangen K."/>
            <person name="Lee N."/>
            <person name="Zeilmaker T."/>
            <person name="Sawkins J."/>
            <person name="McVicker G."/>
            <person name="Shah S."/>
            <person name="Gnerre S."/>
            <person name="Griggs A."/>
            <person name="Zeng Q."/>
            <person name="Bartlett K."/>
            <person name="Li W."/>
            <person name="Wang X."/>
            <person name="Heitman J."/>
            <person name="Stajich J.E."/>
            <person name="Fraser J.A."/>
            <person name="Meyer W."/>
            <person name="Carter D."/>
            <person name="Schein J."/>
            <person name="Krzywinski M."/>
            <person name="Kwon-Chung K.J."/>
            <person name="Varma A."/>
            <person name="Wang J."/>
            <person name="Brunham R."/>
            <person name="Fyfe M."/>
            <person name="Ouellette B.F."/>
            <person name="Siddiqui A."/>
            <person name="Marra M."/>
            <person name="Jones S."/>
            <person name="Holt R."/>
            <person name="Birren B.W."/>
            <person name="Galagan J.E."/>
            <person name="Cuomo C.A."/>
        </authorList>
    </citation>
    <scope>NUCLEOTIDE SEQUENCE [LARGE SCALE GENOMIC DNA]</scope>
    <source>
        <strain evidence="2 3">R265</strain>
    </source>
</reference>
<evidence type="ECO:0000313" key="3">
    <source>
        <dbReference type="Proteomes" id="UP000029445"/>
    </source>
</evidence>
<accession>A0A095EBU0</accession>
<dbReference type="PROSITE" id="PS51375">
    <property type="entry name" value="PPR"/>
    <property type="match status" value="1"/>
</dbReference>
<name>A0A095EBU0_CRYD2</name>